<protein>
    <submittedName>
        <fullName evidence="2">Uncharacterized protein</fullName>
    </submittedName>
</protein>
<dbReference type="RefSeq" id="WP_039184713.1">
    <property type="nucleotide sequence ID" value="NZ_SITA01000011.1"/>
</dbReference>
<reference evidence="2 3" key="1">
    <citation type="submission" date="2018-06" db="EMBL/GenBank/DDBJ databases">
        <authorList>
            <consortium name="Pathogen Informatics"/>
            <person name="Doyle S."/>
        </authorList>
    </citation>
    <scope>NUCLEOTIDE SEQUENCE [LARGE SCALE GENOMIC DNA]</scope>
    <source>
        <strain evidence="2 3">NCTC8105</strain>
    </source>
</reference>
<dbReference type="Proteomes" id="UP000254821">
    <property type="component" value="Unassembled WGS sequence"/>
</dbReference>
<evidence type="ECO:0000313" key="2">
    <source>
        <dbReference type="EMBL" id="STQ82210.1"/>
    </source>
</evidence>
<accession>A0A377PPR6</accession>
<gene>
    <name evidence="2" type="ORF">NCTC8105_04420</name>
</gene>
<feature type="region of interest" description="Disordered" evidence="1">
    <location>
        <begin position="266"/>
        <end position="287"/>
    </location>
</feature>
<name>A0A377PPR6_HAFAL</name>
<evidence type="ECO:0000256" key="1">
    <source>
        <dbReference type="SAM" id="MobiDB-lite"/>
    </source>
</evidence>
<sequence>MSLSKQKLGNALNEFRATAVIDWLDVKIHTVSRTQHQHVRAVLREITGIYSWWAGAIDIQPGDVTNTFRIRFHDELANNYQKLNTTLDALARRFHFASEPTIAGIEISCDFWHKQQSVGATRALTYRLQTSLLAPGLNQRQYNSYTKANQFLNKPGDRINPVFNLRIGNENEPVSWHCYHKRTDKKQPLPLGQQRARVEVTLQGDALQRYGLGILSAIQHFQFETLASLFTFRRAIPAAEMAKGDLFRLTSINWIRTYMDATTGRGTHAFSSVGQRDKKGRIRKESSHLTADKELSNRVREALRNLHP</sequence>
<organism evidence="2 3">
    <name type="scientific">Hafnia alvei</name>
    <dbReference type="NCBI Taxonomy" id="569"/>
    <lineage>
        <taxon>Bacteria</taxon>
        <taxon>Pseudomonadati</taxon>
        <taxon>Pseudomonadota</taxon>
        <taxon>Gammaproteobacteria</taxon>
        <taxon>Enterobacterales</taxon>
        <taxon>Hafniaceae</taxon>
        <taxon>Hafnia</taxon>
    </lineage>
</organism>
<dbReference type="AlphaFoldDB" id="A0A377PPR6"/>
<dbReference type="EMBL" id="UGHP01000001">
    <property type="protein sequence ID" value="STQ82210.1"/>
    <property type="molecule type" value="Genomic_DNA"/>
</dbReference>
<proteinExistence type="predicted"/>
<evidence type="ECO:0000313" key="3">
    <source>
        <dbReference type="Proteomes" id="UP000254821"/>
    </source>
</evidence>